<dbReference type="SUPFAM" id="SSF58100">
    <property type="entry name" value="Bacterial hemolysins"/>
    <property type="match status" value="1"/>
</dbReference>
<protein>
    <submittedName>
        <fullName evidence="2">Uncharacterized protein</fullName>
    </submittedName>
</protein>
<reference evidence="2" key="1">
    <citation type="submission" date="2023-03" db="EMBL/GenBank/DDBJ databases">
        <title>Massive genome expansion in bonnet fungi (Mycena s.s.) driven by repeated elements and novel gene families across ecological guilds.</title>
        <authorList>
            <consortium name="Lawrence Berkeley National Laboratory"/>
            <person name="Harder C.B."/>
            <person name="Miyauchi S."/>
            <person name="Viragh M."/>
            <person name="Kuo A."/>
            <person name="Thoen E."/>
            <person name="Andreopoulos B."/>
            <person name="Lu D."/>
            <person name="Skrede I."/>
            <person name="Drula E."/>
            <person name="Henrissat B."/>
            <person name="Morin E."/>
            <person name="Kohler A."/>
            <person name="Barry K."/>
            <person name="LaButti K."/>
            <person name="Morin E."/>
            <person name="Salamov A."/>
            <person name="Lipzen A."/>
            <person name="Mereny Z."/>
            <person name="Hegedus B."/>
            <person name="Baldrian P."/>
            <person name="Stursova M."/>
            <person name="Weitz H."/>
            <person name="Taylor A."/>
            <person name="Grigoriev I.V."/>
            <person name="Nagy L.G."/>
            <person name="Martin F."/>
            <person name="Kauserud H."/>
        </authorList>
    </citation>
    <scope>NUCLEOTIDE SEQUENCE</scope>
    <source>
        <strain evidence="2">CBHHK182m</strain>
    </source>
</reference>
<keyword evidence="3" id="KW-1185">Reference proteome</keyword>
<comment type="caution">
    <text evidence="2">The sequence shown here is derived from an EMBL/GenBank/DDBJ whole genome shotgun (WGS) entry which is preliminary data.</text>
</comment>
<dbReference type="Proteomes" id="UP001215598">
    <property type="component" value="Unassembled WGS sequence"/>
</dbReference>
<sequence length="425" mass="45280">MPSARTFLFALALTLTATVSSATERRQSNPSSLTNENAPDVYTAICASSDSAVGQAAVSADIDNVTVNVLSIQNQFDDIRTTLAAIDEEDLDPRQLAPAWGVLAQNWTNLLWGSRQLASNIIVYCNELTDVVLPLVANQSGITVDPPTAASTLVDYLAESGPLDASSEALAVGFQTLSADVTDFYKTYINFAEGQSVTDNQMIVQLQMDIASLRDDITKAQIEIAVLGAAMGITFFFDVGAILLMPEFTQVLVAAGGAILSAEAAPFEQAKARITTDQDDITEDNIQIAELKAELGLIAAAQTNLQLVNTTAASVGSQLNAFTIIWNAVNADINKAVDYIQMSINQTNDTVIPLLWWTTLNQVPQCIYGALTEGLNNYTIGITDSGLPPPTSTASTMPALVMDAAEHHSRTMEIIAGHVPGFMAE</sequence>
<evidence type="ECO:0000313" key="2">
    <source>
        <dbReference type="EMBL" id="KAJ7726091.1"/>
    </source>
</evidence>
<dbReference type="AlphaFoldDB" id="A0AAD7HQT5"/>
<accession>A0AAD7HQT5</accession>
<dbReference type="Gene3D" id="1.20.1170.10">
    <property type="match status" value="1"/>
</dbReference>
<evidence type="ECO:0000313" key="3">
    <source>
        <dbReference type="Proteomes" id="UP001215598"/>
    </source>
</evidence>
<dbReference type="EMBL" id="JARKIB010000189">
    <property type="protein sequence ID" value="KAJ7726091.1"/>
    <property type="molecule type" value="Genomic_DNA"/>
</dbReference>
<gene>
    <name evidence="2" type="ORF">B0H16DRAFT_1894871</name>
</gene>
<feature type="signal peptide" evidence="1">
    <location>
        <begin position="1"/>
        <end position="22"/>
    </location>
</feature>
<name>A0AAD7HQT5_9AGAR</name>
<keyword evidence="1" id="KW-0732">Signal</keyword>
<evidence type="ECO:0000256" key="1">
    <source>
        <dbReference type="SAM" id="SignalP"/>
    </source>
</evidence>
<proteinExistence type="predicted"/>
<feature type="chain" id="PRO_5042117965" evidence="1">
    <location>
        <begin position="23"/>
        <end position="425"/>
    </location>
</feature>
<organism evidence="2 3">
    <name type="scientific">Mycena metata</name>
    <dbReference type="NCBI Taxonomy" id="1033252"/>
    <lineage>
        <taxon>Eukaryota</taxon>
        <taxon>Fungi</taxon>
        <taxon>Dikarya</taxon>
        <taxon>Basidiomycota</taxon>
        <taxon>Agaricomycotina</taxon>
        <taxon>Agaricomycetes</taxon>
        <taxon>Agaricomycetidae</taxon>
        <taxon>Agaricales</taxon>
        <taxon>Marasmiineae</taxon>
        <taxon>Mycenaceae</taxon>
        <taxon>Mycena</taxon>
    </lineage>
</organism>